<dbReference type="PANTHER" id="PTHR43194">
    <property type="entry name" value="HYDROLASE ALPHA/BETA FOLD FAMILY"/>
    <property type="match status" value="1"/>
</dbReference>
<dbReference type="InterPro" id="IPR029058">
    <property type="entry name" value="AB_hydrolase_fold"/>
</dbReference>
<proteinExistence type="predicted"/>
<dbReference type="PANTHER" id="PTHR43194:SF2">
    <property type="entry name" value="PEROXISOMAL MEMBRANE PROTEIN LPX1"/>
    <property type="match status" value="1"/>
</dbReference>
<dbReference type="EMBL" id="AF109074">
    <property type="protein sequence ID" value="ABA54718.1"/>
    <property type="molecule type" value="Genomic_DNA"/>
</dbReference>
<dbReference type="InterPro" id="IPR000073">
    <property type="entry name" value="AB_hydrolase_1"/>
</dbReference>
<dbReference type="Pfam" id="PF00561">
    <property type="entry name" value="Abhydrolase_1"/>
    <property type="match status" value="1"/>
</dbReference>
<reference evidence="2" key="2">
    <citation type="submission" date="2004-09" db="EMBL/GenBank/DDBJ databases">
        <title>Degradation of 2-aminobenzenesulfonate encoded in two vicinal operons on plasmid pSAH in Alcaligenes sp. strain O-1.</title>
        <authorList>
            <person name="Schleheck D."/>
            <person name="Cook A.M."/>
            <person name="Ruff J."/>
        </authorList>
    </citation>
    <scope>NUCLEOTIDE SEQUENCE</scope>
    <source>
        <strain evidence="2">O-1</strain>
        <plasmid evidence="2">unnamed</plasmid>
    </source>
</reference>
<dbReference type="Gene3D" id="3.40.50.1820">
    <property type="entry name" value="alpha/beta hydrolase"/>
    <property type="match status" value="1"/>
</dbReference>
<dbReference type="ESTHER" id="9burk-q3lfl9">
    <property type="family name" value="6_AlphaBeta_hydrolase"/>
</dbReference>
<keyword evidence="2" id="KW-0614">Plasmid</keyword>
<evidence type="ECO:0000313" key="2">
    <source>
        <dbReference type="EMBL" id="ABA54718.1"/>
    </source>
</evidence>
<dbReference type="AlphaFoldDB" id="Q3LFL9"/>
<dbReference type="PRINTS" id="PR00111">
    <property type="entry name" value="ABHYDROLASE"/>
</dbReference>
<reference evidence="2" key="1">
    <citation type="journal article" date="1999" name="Microbiology">
        <title>The oxygenase component of the 2-aminobenzenesulfonate dioxygenase system from Alcaligenes sp. strain O-1.</title>
        <authorList>
            <person name="Mampel J."/>
            <person name="Ruff J."/>
            <person name="Junker F."/>
            <person name="Cook A.M."/>
        </authorList>
    </citation>
    <scope>NUCLEOTIDE SEQUENCE</scope>
    <source>
        <strain evidence="2">O-1</strain>
        <plasmid evidence="2">unnamed</plasmid>
    </source>
</reference>
<evidence type="ECO:0000259" key="1">
    <source>
        <dbReference type="Pfam" id="PF00561"/>
    </source>
</evidence>
<gene>
    <name evidence="2" type="primary">scmB</name>
</gene>
<name>Q3LFL9_9BURK</name>
<protein>
    <submittedName>
        <fullName evidence="2">ScmB</fullName>
    </submittedName>
</protein>
<geneLocation type="plasmid" evidence="2">
    <name>unnamed</name>
</geneLocation>
<accession>Q3LFL9</accession>
<feature type="domain" description="AB hydrolase-1" evidence="1">
    <location>
        <begin position="30"/>
        <end position="153"/>
    </location>
</feature>
<organism evidence="2">
    <name type="scientific">Alcaligenes sp. O-1</name>
    <dbReference type="NCBI Taxonomy" id="108557"/>
    <lineage>
        <taxon>Bacteria</taxon>
        <taxon>Pseudomonadati</taxon>
        <taxon>Pseudomonadota</taxon>
        <taxon>Betaproteobacteria</taxon>
        <taxon>Burkholderiales</taxon>
        <taxon>Alcaligenaceae</taxon>
        <taxon>Alcaligenes</taxon>
    </lineage>
</organism>
<dbReference type="SUPFAM" id="SSF53474">
    <property type="entry name" value="alpha/beta-Hydrolases"/>
    <property type="match status" value="1"/>
</dbReference>
<sequence>MPCLGMPRDSIPSGDAQIFYRRFGTKTSRPPLVIAHGLSYFSYDWVEIAAELSSDREVVAFDLRGFGDSTWSQTRSYELNHFSQDIVALLDHLGWSDAVLIGHSMGGRICLVTAGWKPERVRGLICLDFAPDVAAAGRRKVAERIGRQPERFESIDAAMAYHGHHGVAADSPLRRRWEAFLRSAPDGWVLKRDLHFRDAFRQVLAGGSAPALPVDLWAIVSDLRMPALFVRGADSDMFASATMAKLLAANDQVSVVEIAGGHALMEDNPGGVIAQVQRFLKTLG</sequence>
<dbReference type="InterPro" id="IPR050228">
    <property type="entry name" value="Carboxylesterase_BioH"/>
</dbReference>